<reference evidence="3 4" key="1">
    <citation type="submission" date="2023-11" db="EMBL/GenBank/DDBJ databases">
        <title>Actinomadura monticuli sp. nov., isolated from volcanic ash.</title>
        <authorList>
            <person name="Lee S.D."/>
            <person name="Yang H."/>
            <person name="Kim I.S."/>
        </authorList>
    </citation>
    <scope>NUCLEOTIDE SEQUENCE [LARGE SCALE GENOMIC DNA]</scope>
    <source>
        <strain evidence="3 4">DLS-62</strain>
    </source>
</reference>
<dbReference type="SMART" id="SM00382">
    <property type="entry name" value="AAA"/>
    <property type="match status" value="1"/>
</dbReference>
<evidence type="ECO:0000313" key="3">
    <source>
        <dbReference type="EMBL" id="MFA1538075.1"/>
    </source>
</evidence>
<dbReference type="Pfam" id="PF13560">
    <property type="entry name" value="HTH_31"/>
    <property type="match status" value="1"/>
</dbReference>
<dbReference type="RefSeq" id="WP_371947420.1">
    <property type="nucleotide sequence ID" value="NZ_JAXCEI010000002.1"/>
</dbReference>
<gene>
    <name evidence="3" type="ORF">SM611_03965</name>
</gene>
<dbReference type="SUPFAM" id="SSF48452">
    <property type="entry name" value="TPR-like"/>
    <property type="match status" value="1"/>
</dbReference>
<dbReference type="InterPro" id="IPR011990">
    <property type="entry name" value="TPR-like_helical_dom_sf"/>
</dbReference>
<dbReference type="Pfam" id="PF13424">
    <property type="entry name" value="TPR_12"/>
    <property type="match status" value="1"/>
</dbReference>
<protein>
    <submittedName>
        <fullName evidence="3">Tetratricopeptide repeat protein</fullName>
    </submittedName>
</protein>
<keyword evidence="4" id="KW-1185">Reference proteome</keyword>
<dbReference type="SMART" id="SM00028">
    <property type="entry name" value="TPR"/>
    <property type="match status" value="5"/>
</dbReference>
<name>A0ABV4Q6P7_9ACTN</name>
<dbReference type="SUPFAM" id="SSF52540">
    <property type="entry name" value="P-loop containing nucleoside triphosphate hydrolases"/>
    <property type="match status" value="1"/>
</dbReference>
<comment type="caution">
    <text evidence="3">The sequence shown here is derived from an EMBL/GenBank/DDBJ whole genome shotgun (WGS) entry which is preliminary data.</text>
</comment>
<dbReference type="InterPro" id="IPR027417">
    <property type="entry name" value="P-loop_NTPase"/>
</dbReference>
<dbReference type="EMBL" id="JAXCEI010000002">
    <property type="protein sequence ID" value="MFA1538075.1"/>
    <property type="molecule type" value="Genomic_DNA"/>
</dbReference>
<dbReference type="PANTHER" id="PTHR47691:SF3">
    <property type="entry name" value="HTH-TYPE TRANSCRIPTIONAL REGULATOR RV0890C-RELATED"/>
    <property type="match status" value="1"/>
</dbReference>
<feature type="domain" description="AAA+ ATPase" evidence="2">
    <location>
        <begin position="112"/>
        <end position="255"/>
    </location>
</feature>
<evidence type="ECO:0000256" key="1">
    <source>
        <dbReference type="PROSITE-ProRule" id="PRU00339"/>
    </source>
</evidence>
<evidence type="ECO:0000259" key="2">
    <source>
        <dbReference type="SMART" id="SM00382"/>
    </source>
</evidence>
<keyword evidence="1" id="KW-0802">TPR repeat</keyword>
<evidence type="ECO:0000313" key="4">
    <source>
        <dbReference type="Proteomes" id="UP001569963"/>
    </source>
</evidence>
<dbReference type="InterPro" id="IPR019734">
    <property type="entry name" value="TPR_rpt"/>
</dbReference>
<dbReference type="InterPro" id="IPR003593">
    <property type="entry name" value="AAA+_ATPase"/>
</dbReference>
<dbReference type="PROSITE" id="PS50005">
    <property type="entry name" value="TPR"/>
    <property type="match status" value="1"/>
</dbReference>
<accession>A0ABV4Q6P7</accession>
<dbReference type="Gene3D" id="1.25.40.10">
    <property type="entry name" value="Tetratricopeptide repeat domain"/>
    <property type="match status" value="2"/>
</dbReference>
<dbReference type="Proteomes" id="UP001569963">
    <property type="component" value="Unassembled WGS sequence"/>
</dbReference>
<proteinExistence type="predicted"/>
<dbReference type="PANTHER" id="PTHR47691">
    <property type="entry name" value="REGULATOR-RELATED"/>
    <property type="match status" value="1"/>
</dbReference>
<organism evidence="3 4">
    <name type="scientific">Actinomadura monticuli</name>
    <dbReference type="NCBI Taxonomy" id="3097367"/>
    <lineage>
        <taxon>Bacteria</taxon>
        <taxon>Bacillati</taxon>
        <taxon>Actinomycetota</taxon>
        <taxon>Actinomycetes</taxon>
        <taxon>Streptosporangiales</taxon>
        <taxon>Thermomonosporaceae</taxon>
        <taxon>Actinomadura</taxon>
    </lineage>
</organism>
<sequence>MTKDRPPQESPFVRELQQMLEVRGLSWRRFAELAGYHPSWLSKIKNGAPPSDMLVRRCDEVLNANGALIALASVQISRPVAQLPAPLAGFVGREHELDLMRVTLTREPQLDASRIVFIEGTPGVGKTSAAIRCAYEIQGAEPKAYPDGELHINLQGFSPKSRPVRPTDALEEFLIELGTLPQDIPEHIDRRAKLYRSILRSRRILILLDNAASIDQIEPLLPESRHCGVIVTSRKKFPGLAMRVGAERLKLGPLSSSDAVTILGRAIGVDVSSAQAKHLAVLADQCGRLPLALRISAERLAVHPHRPLRDLIDELAVEHERLDGLSTGESHAVRTVFEWSYNDLSSDEQRMFRRLSLHPGPHFGVGAAAAVGGMTVIQARRLLEKLASVHLLDGTPDDRYQFHDLLRFYAASKATESDEKAELESAVLRLMTWYQHTVAAAGRALAPFRLNPLQLQPATGVVPQSFSTAAAALTWCDAEAENFIPVIKAATEHGFHEVSWKTAVALFDYLRLLRNPGGLWLVSTSVALDAARAADDRYAEGWVETSLAEGYRWLRQYKWSRHHFEHALRIRREIGDRQGTGWSTAGLGFLAIDCGRLEQAREHALAAMAIFRETGDRHGEASALFTLADTYQSRGSLDDALKTLRQSLEIFQSISNCDGQALALTKIADVLLARGEPGQALATIESSIEARRRAGSQWGEADGLVRRARILRELARPEEARRSLQSAAALYSEVDEWKAVRIRSYLEDETMPPMASILSSSVW</sequence>
<feature type="repeat" description="TPR" evidence="1">
    <location>
        <begin position="621"/>
        <end position="654"/>
    </location>
</feature>
<dbReference type="Gene3D" id="3.40.50.300">
    <property type="entry name" value="P-loop containing nucleotide triphosphate hydrolases"/>
    <property type="match status" value="1"/>
</dbReference>
<dbReference type="PRINTS" id="PR00364">
    <property type="entry name" value="DISEASERSIST"/>
</dbReference>